<dbReference type="Gene3D" id="1.20.1280.50">
    <property type="match status" value="1"/>
</dbReference>
<sequence length="365" mass="42426">MDSFPKHARRQKIDHRTDQISELPDEVVVDILSRLTVREAAKTSVLSRRWEHLWKFSTSLNFDEMDRLFNIKTLNKTPSALDPDRDWLQLRIFNMPPIEYCGGDRRHASLCPLLERLSVQNSQSLIKFKIPANAATSLTLRYLEIRDCHNLEEIDIAAATNLISFKYNERKRKINFHWNEMLPIEASLGAEFGRELLEAHVEGSSYFSQVQKLTWDYWSFFIYERASVPLFPKLKQLEWNVKRYSMMHLDHVSKLLKACPSLSKLTLKFSADLWMTEKLVVVPRCPLECLEEVEMVGFEGLPGQVVFAMFLVENAKSLKKMTIDTCPPLYKGTPIECDYRQAPRKDAELLREKISSKSRAQVVVL</sequence>
<organism evidence="2 3">
    <name type="scientific">Corchorus olitorius</name>
    <dbReference type="NCBI Taxonomy" id="93759"/>
    <lineage>
        <taxon>Eukaryota</taxon>
        <taxon>Viridiplantae</taxon>
        <taxon>Streptophyta</taxon>
        <taxon>Embryophyta</taxon>
        <taxon>Tracheophyta</taxon>
        <taxon>Spermatophyta</taxon>
        <taxon>Magnoliopsida</taxon>
        <taxon>eudicotyledons</taxon>
        <taxon>Gunneridae</taxon>
        <taxon>Pentapetalae</taxon>
        <taxon>rosids</taxon>
        <taxon>malvids</taxon>
        <taxon>Malvales</taxon>
        <taxon>Malvaceae</taxon>
        <taxon>Grewioideae</taxon>
        <taxon>Apeibeae</taxon>
        <taxon>Corchorus</taxon>
    </lineage>
</organism>
<dbReference type="InterPro" id="IPR036047">
    <property type="entry name" value="F-box-like_dom_sf"/>
</dbReference>
<dbReference type="SMART" id="SM00256">
    <property type="entry name" value="FBOX"/>
    <property type="match status" value="1"/>
</dbReference>
<evidence type="ECO:0000259" key="1">
    <source>
        <dbReference type="PROSITE" id="PS50181"/>
    </source>
</evidence>
<dbReference type="SUPFAM" id="SSF81383">
    <property type="entry name" value="F-box domain"/>
    <property type="match status" value="1"/>
</dbReference>
<comment type="caution">
    <text evidence="2">The sequence shown here is derived from an EMBL/GenBank/DDBJ whole genome shotgun (WGS) entry which is preliminary data.</text>
</comment>
<reference evidence="3" key="1">
    <citation type="submission" date="2013-09" db="EMBL/GenBank/DDBJ databases">
        <title>Corchorus olitorius genome sequencing.</title>
        <authorList>
            <person name="Alam M."/>
            <person name="Haque M.S."/>
            <person name="Islam M.S."/>
            <person name="Emdad E.M."/>
            <person name="Islam M.M."/>
            <person name="Ahmed B."/>
            <person name="Halim A."/>
            <person name="Hossen Q.M.M."/>
            <person name="Hossain M.Z."/>
            <person name="Ahmed R."/>
            <person name="Khan M.M."/>
            <person name="Islam R."/>
            <person name="Rashid M.M."/>
            <person name="Khan S.A."/>
            <person name="Rahman M.S."/>
            <person name="Alam M."/>
            <person name="Yahiya A.S."/>
            <person name="Khan M.S."/>
            <person name="Azam M.S."/>
            <person name="Haque T."/>
            <person name="Lashkar M.Z.H."/>
            <person name="Akhand A.I."/>
            <person name="Morshed G."/>
            <person name="Roy S."/>
            <person name="Uddin K.S."/>
            <person name="Rabeya T."/>
            <person name="Hossain A.S."/>
            <person name="Chowdhury A."/>
            <person name="Snigdha A.R."/>
            <person name="Mortoza M.S."/>
            <person name="Matin S.A."/>
            <person name="Hoque S.M.E."/>
            <person name="Islam M.K."/>
            <person name="Roy D.K."/>
            <person name="Haider R."/>
            <person name="Moosa M.M."/>
            <person name="Elias S.M."/>
            <person name="Hasan A.M."/>
            <person name="Jahan S."/>
            <person name="Shafiuddin M."/>
            <person name="Mahmood N."/>
            <person name="Shommy N.S."/>
        </authorList>
    </citation>
    <scope>NUCLEOTIDE SEQUENCE [LARGE SCALE GENOMIC DNA]</scope>
    <source>
        <strain evidence="3">cv. O-4</strain>
    </source>
</reference>
<dbReference type="Pfam" id="PF23622">
    <property type="entry name" value="LRR_At1g61320_AtMIF1"/>
    <property type="match status" value="1"/>
</dbReference>
<proteinExistence type="predicted"/>
<dbReference type="InterPro" id="IPR053772">
    <property type="entry name" value="At1g61320/At1g61330-like"/>
</dbReference>
<dbReference type="Pfam" id="PF00646">
    <property type="entry name" value="F-box"/>
    <property type="match status" value="1"/>
</dbReference>
<protein>
    <recommendedName>
        <fullName evidence="1">F-box domain-containing protein</fullName>
    </recommendedName>
</protein>
<dbReference type="InterPro" id="IPR001810">
    <property type="entry name" value="F-box_dom"/>
</dbReference>
<dbReference type="Gene3D" id="3.80.10.10">
    <property type="entry name" value="Ribonuclease Inhibitor"/>
    <property type="match status" value="1"/>
</dbReference>
<feature type="domain" description="F-box" evidence="1">
    <location>
        <begin position="17"/>
        <end position="65"/>
    </location>
</feature>
<evidence type="ECO:0000313" key="3">
    <source>
        <dbReference type="Proteomes" id="UP000187203"/>
    </source>
</evidence>
<dbReference type="PANTHER" id="PTHR34145:SF68">
    <property type="entry name" value="FBD DOMAIN-CONTAINING PROTEIN"/>
    <property type="match status" value="1"/>
</dbReference>
<gene>
    <name evidence="2" type="ORF">COLO4_23323</name>
</gene>
<dbReference type="Proteomes" id="UP000187203">
    <property type="component" value="Unassembled WGS sequence"/>
</dbReference>
<dbReference type="AlphaFoldDB" id="A0A1R3IHB3"/>
<dbReference type="OrthoDB" id="613853at2759"/>
<name>A0A1R3IHB3_9ROSI</name>
<accession>A0A1R3IHB3</accession>
<dbReference type="PANTHER" id="PTHR34145">
    <property type="entry name" value="OS02G0105600 PROTEIN"/>
    <property type="match status" value="1"/>
</dbReference>
<dbReference type="InterPro" id="IPR055357">
    <property type="entry name" value="LRR_At1g61320_AtMIF1"/>
</dbReference>
<dbReference type="SUPFAM" id="SSF52047">
    <property type="entry name" value="RNI-like"/>
    <property type="match status" value="1"/>
</dbReference>
<dbReference type="InterPro" id="IPR053781">
    <property type="entry name" value="F-box_AtFBL13-like"/>
</dbReference>
<dbReference type="CDD" id="cd22160">
    <property type="entry name" value="F-box_AtFBL13-like"/>
    <property type="match status" value="1"/>
</dbReference>
<evidence type="ECO:0000313" key="2">
    <source>
        <dbReference type="EMBL" id="OMO81967.1"/>
    </source>
</evidence>
<keyword evidence="3" id="KW-1185">Reference proteome</keyword>
<dbReference type="PROSITE" id="PS50181">
    <property type="entry name" value="FBOX"/>
    <property type="match status" value="1"/>
</dbReference>
<dbReference type="InterPro" id="IPR032675">
    <property type="entry name" value="LRR_dom_sf"/>
</dbReference>
<dbReference type="EMBL" id="AWUE01018183">
    <property type="protein sequence ID" value="OMO81967.1"/>
    <property type="molecule type" value="Genomic_DNA"/>
</dbReference>